<feature type="domain" description="DnaK suppressor protein-like N-terminal" evidence="6">
    <location>
        <begin position="14"/>
        <end position="74"/>
    </location>
</feature>
<dbReference type="PRINTS" id="PR00618">
    <property type="entry name" value="DKSAZNFINGER"/>
</dbReference>
<dbReference type="InterPro" id="IPR020460">
    <property type="entry name" value="Znf_C4-type_bac"/>
</dbReference>
<dbReference type="GO" id="GO:0008270">
    <property type="term" value="F:zinc ion binding"/>
    <property type="evidence" value="ECO:0007669"/>
    <property type="project" value="UniProtKB-KW"/>
</dbReference>
<reference evidence="7 8" key="1">
    <citation type="journal article" date="2013" name="Genome Announc.">
        <title>Genome Sequence of the Obligate Gammaproteobacterial Methanotroph Methylomicrobium album Strain BG8.</title>
        <authorList>
            <person name="Kits K.D."/>
            <person name="Kalyuzhnaya M.G."/>
            <person name="Klotz M.G."/>
            <person name="Jetten M.S."/>
            <person name="Op den Camp H.J."/>
            <person name="Vuilleumier S."/>
            <person name="Bringel F."/>
            <person name="Dispirito A.A."/>
            <person name="Murrell J.C."/>
            <person name="Bruce D."/>
            <person name="Cheng J.F."/>
            <person name="Copeland A."/>
            <person name="Goodwin L."/>
            <person name="Hauser L."/>
            <person name="Lajus A."/>
            <person name="Land M.L."/>
            <person name="Lapidus A."/>
            <person name="Lucas S."/>
            <person name="Medigue C."/>
            <person name="Pitluck S."/>
            <person name="Woyke T."/>
            <person name="Zeytun A."/>
            <person name="Stein L.Y."/>
        </authorList>
    </citation>
    <scope>NUCLEOTIDE SEQUENCE [LARGE SCALE GENOMIC DNA]</scope>
    <source>
        <strain evidence="7 8">BG8</strain>
    </source>
</reference>
<evidence type="ECO:0000259" key="5">
    <source>
        <dbReference type="Pfam" id="PF01258"/>
    </source>
</evidence>
<evidence type="ECO:0000256" key="4">
    <source>
        <dbReference type="PROSITE-ProRule" id="PRU00510"/>
    </source>
</evidence>
<evidence type="ECO:0000256" key="2">
    <source>
        <dbReference type="ARBA" id="ARBA00022771"/>
    </source>
</evidence>
<gene>
    <name evidence="7" type="ORF">Metal_0177</name>
</gene>
<dbReference type="AlphaFoldDB" id="H8GKN6"/>
<accession>H8GKN6</accession>
<dbReference type="Pfam" id="PF21173">
    <property type="entry name" value="DksA-like_N"/>
    <property type="match status" value="1"/>
</dbReference>
<dbReference type="PROSITE" id="PS51128">
    <property type="entry name" value="ZF_DKSA_2"/>
    <property type="match status" value="1"/>
</dbReference>
<dbReference type="InterPro" id="IPR048487">
    <property type="entry name" value="DksA-like_N"/>
</dbReference>
<dbReference type="EMBL" id="CM001475">
    <property type="protein sequence ID" value="EIC28044.1"/>
    <property type="molecule type" value="Genomic_DNA"/>
</dbReference>
<dbReference type="Gene3D" id="1.20.120.910">
    <property type="entry name" value="DksA, coiled-coil domain"/>
    <property type="match status" value="1"/>
</dbReference>
<proteinExistence type="predicted"/>
<evidence type="ECO:0000313" key="7">
    <source>
        <dbReference type="EMBL" id="EIC28044.1"/>
    </source>
</evidence>
<dbReference type="HOGENOM" id="CLU_043144_3_2_6"/>
<keyword evidence="3" id="KW-0862">Zinc</keyword>
<feature type="zinc finger region" description="dksA C4-type" evidence="4">
    <location>
        <begin position="82"/>
        <end position="106"/>
    </location>
</feature>
<keyword evidence="8" id="KW-1185">Reference proteome</keyword>
<evidence type="ECO:0000256" key="1">
    <source>
        <dbReference type="ARBA" id="ARBA00022723"/>
    </source>
</evidence>
<dbReference type="RefSeq" id="WP_005368691.1">
    <property type="nucleotide sequence ID" value="NZ_CM001475.1"/>
</dbReference>
<name>H8GKN6_METAL</name>
<feature type="domain" description="Zinc finger DksA/TraR C4-type" evidence="5">
    <location>
        <begin position="77"/>
        <end position="108"/>
    </location>
</feature>
<keyword evidence="2" id="KW-0863">Zinc-finger</keyword>
<dbReference type="PANTHER" id="PTHR33823">
    <property type="entry name" value="RNA POLYMERASE-BINDING TRANSCRIPTION FACTOR DKSA-RELATED"/>
    <property type="match status" value="1"/>
</dbReference>
<dbReference type="InterPro" id="IPR000962">
    <property type="entry name" value="Znf_DskA_TraR"/>
</dbReference>
<dbReference type="InterPro" id="IPR037187">
    <property type="entry name" value="DnaK_N"/>
</dbReference>
<protein>
    <submittedName>
        <fullName evidence="7">DnaK suppressor protein</fullName>
    </submittedName>
</protein>
<evidence type="ECO:0000256" key="3">
    <source>
        <dbReference type="ARBA" id="ARBA00022833"/>
    </source>
</evidence>
<keyword evidence="1" id="KW-0479">Metal-binding</keyword>
<dbReference type="eggNOG" id="COG1734">
    <property type="taxonomic scope" value="Bacteria"/>
</dbReference>
<dbReference type="SUPFAM" id="SSF57716">
    <property type="entry name" value="Glucocorticoid receptor-like (DNA-binding domain)"/>
    <property type="match status" value="1"/>
</dbReference>
<dbReference type="PANTHER" id="PTHR33823:SF4">
    <property type="entry name" value="GENERAL STRESS PROTEIN 16O"/>
    <property type="match status" value="1"/>
</dbReference>
<sequence length="112" mass="12332">MGGYEEIRGNLIGMLEELNDRLSKITEDVKHVAEPPEKDFAEQAVQAENYEVIDFLGNRARNEIAQIKDAIARIDAGQYGVCQSCGEPIGEARLKALPYSDLCIKCASQQGC</sequence>
<dbReference type="SUPFAM" id="SSF109635">
    <property type="entry name" value="DnaK suppressor protein DksA, alpha-hairpin domain"/>
    <property type="match status" value="1"/>
</dbReference>
<organism evidence="7 8">
    <name type="scientific">Methylomicrobium album BG8</name>
    <dbReference type="NCBI Taxonomy" id="686340"/>
    <lineage>
        <taxon>Bacteria</taxon>
        <taxon>Pseudomonadati</taxon>
        <taxon>Pseudomonadota</taxon>
        <taxon>Gammaproteobacteria</taxon>
        <taxon>Methylococcales</taxon>
        <taxon>Methylococcaceae</taxon>
        <taxon>Methylomicrobium</taxon>
    </lineage>
</organism>
<evidence type="ECO:0000313" key="8">
    <source>
        <dbReference type="Proteomes" id="UP000005090"/>
    </source>
</evidence>
<dbReference type="STRING" id="686340.Metal_0177"/>
<dbReference type="Pfam" id="PF01258">
    <property type="entry name" value="zf-dskA_traR"/>
    <property type="match status" value="1"/>
</dbReference>
<evidence type="ECO:0000259" key="6">
    <source>
        <dbReference type="Pfam" id="PF21173"/>
    </source>
</evidence>
<dbReference type="Proteomes" id="UP000005090">
    <property type="component" value="Chromosome"/>
</dbReference>